<dbReference type="Proteomes" id="UP001500359">
    <property type="component" value="Unassembled WGS sequence"/>
</dbReference>
<gene>
    <name evidence="2" type="ORF">GCM10009114_30050</name>
</gene>
<accession>A0ABP3X369</accession>
<evidence type="ECO:0000256" key="1">
    <source>
        <dbReference type="SAM" id="SignalP"/>
    </source>
</evidence>
<dbReference type="RefSeq" id="WP_343861424.1">
    <property type="nucleotide sequence ID" value="NZ_BAAAFD010000010.1"/>
</dbReference>
<feature type="chain" id="PRO_5046650179" evidence="1">
    <location>
        <begin position="21"/>
        <end position="112"/>
    </location>
</feature>
<evidence type="ECO:0000313" key="2">
    <source>
        <dbReference type="EMBL" id="GAA0858855.1"/>
    </source>
</evidence>
<keyword evidence="3" id="KW-1185">Reference proteome</keyword>
<name>A0ABP3X369_9ALTE</name>
<dbReference type="EMBL" id="BAAAFD010000010">
    <property type="protein sequence ID" value="GAA0858855.1"/>
    <property type="molecule type" value="Genomic_DNA"/>
</dbReference>
<organism evidence="2 3">
    <name type="scientific">Aliiglaciecola litoralis</name>
    <dbReference type="NCBI Taxonomy" id="582857"/>
    <lineage>
        <taxon>Bacteria</taxon>
        <taxon>Pseudomonadati</taxon>
        <taxon>Pseudomonadota</taxon>
        <taxon>Gammaproteobacteria</taxon>
        <taxon>Alteromonadales</taxon>
        <taxon>Alteromonadaceae</taxon>
        <taxon>Aliiglaciecola</taxon>
    </lineage>
</organism>
<keyword evidence="1" id="KW-0732">Signal</keyword>
<sequence length="112" mass="12077">MYKTIVSLIILITLSLGAMAAPIKGSGASSCGNWLKERRNGTYAVDLNWVLGFISAYNHYIDSSTGGNGVFGSSDIEGVAAWMDNYCSSNPLSNPYTGSVELIEELKLRSKF</sequence>
<protein>
    <submittedName>
        <fullName evidence="2">Uncharacterized protein</fullName>
    </submittedName>
</protein>
<comment type="caution">
    <text evidence="2">The sequence shown here is derived from an EMBL/GenBank/DDBJ whole genome shotgun (WGS) entry which is preliminary data.</text>
</comment>
<evidence type="ECO:0000313" key="3">
    <source>
        <dbReference type="Proteomes" id="UP001500359"/>
    </source>
</evidence>
<feature type="signal peptide" evidence="1">
    <location>
        <begin position="1"/>
        <end position="20"/>
    </location>
</feature>
<proteinExistence type="predicted"/>
<reference evidence="3" key="1">
    <citation type="journal article" date="2019" name="Int. J. Syst. Evol. Microbiol.">
        <title>The Global Catalogue of Microorganisms (GCM) 10K type strain sequencing project: providing services to taxonomists for standard genome sequencing and annotation.</title>
        <authorList>
            <consortium name="The Broad Institute Genomics Platform"/>
            <consortium name="The Broad Institute Genome Sequencing Center for Infectious Disease"/>
            <person name="Wu L."/>
            <person name="Ma J."/>
        </authorList>
    </citation>
    <scope>NUCLEOTIDE SEQUENCE [LARGE SCALE GENOMIC DNA]</scope>
    <source>
        <strain evidence="3">JCM 15896</strain>
    </source>
</reference>